<gene>
    <name evidence="15" type="ORF">C8D90_106182</name>
</gene>
<keyword evidence="5" id="KW-0067">ATP-binding</keyword>
<evidence type="ECO:0000256" key="8">
    <source>
        <dbReference type="ARBA" id="ARBA00036346"/>
    </source>
</evidence>
<accession>A0A370QNM1</accession>
<evidence type="ECO:0000259" key="14">
    <source>
        <dbReference type="Pfam" id="PF17042"/>
    </source>
</evidence>
<dbReference type="NCBIfam" id="NF043035">
    <property type="entry name" value="OxoTetrKin"/>
    <property type="match status" value="1"/>
</dbReference>
<dbReference type="Gene3D" id="3.40.50.10840">
    <property type="entry name" value="Putative sugar-binding, N-terminal domain"/>
    <property type="match status" value="1"/>
</dbReference>
<organism evidence="15 16">
    <name type="scientific">Enterobacillus tribolii</name>
    <dbReference type="NCBI Taxonomy" id="1487935"/>
    <lineage>
        <taxon>Bacteria</taxon>
        <taxon>Pseudomonadati</taxon>
        <taxon>Pseudomonadota</taxon>
        <taxon>Gammaproteobacteria</taxon>
        <taxon>Enterobacterales</taxon>
        <taxon>Hafniaceae</taxon>
        <taxon>Enterobacillus</taxon>
    </lineage>
</organism>
<evidence type="ECO:0000256" key="3">
    <source>
        <dbReference type="ARBA" id="ARBA00022741"/>
    </source>
</evidence>
<comment type="similarity">
    <text evidence="1">Belongs to the four-carbon acid sugar kinase family.</text>
</comment>
<dbReference type="GO" id="GO:0005524">
    <property type="term" value="F:ATP binding"/>
    <property type="evidence" value="ECO:0007669"/>
    <property type="project" value="UniProtKB-KW"/>
</dbReference>
<dbReference type="Gene3D" id="3.40.980.20">
    <property type="entry name" value="Four-carbon acid sugar kinase, nucleotide binding domain"/>
    <property type="match status" value="1"/>
</dbReference>
<dbReference type="OrthoDB" id="191465at2"/>
<comment type="caution">
    <text evidence="15">The sequence shown here is derived from an EMBL/GenBank/DDBJ whole genome shotgun (WGS) entry which is preliminary data.</text>
</comment>
<dbReference type="Pfam" id="PF07005">
    <property type="entry name" value="SBD_N"/>
    <property type="match status" value="1"/>
</dbReference>
<keyword evidence="3" id="KW-0547">Nucleotide-binding</keyword>
<keyword evidence="2" id="KW-0808">Transferase</keyword>
<dbReference type="AlphaFoldDB" id="A0A370QNM1"/>
<evidence type="ECO:0000256" key="9">
    <source>
        <dbReference type="ARBA" id="ARBA00037335"/>
    </source>
</evidence>
<evidence type="ECO:0000256" key="2">
    <source>
        <dbReference type="ARBA" id="ARBA00022679"/>
    </source>
</evidence>
<dbReference type="Pfam" id="PF17042">
    <property type="entry name" value="NBD_C"/>
    <property type="match status" value="1"/>
</dbReference>
<name>A0A370QNM1_9GAMM</name>
<feature type="domain" description="Four-carbon acid sugar kinase N-terminal" evidence="13">
    <location>
        <begin position="5"/>
        <end position="231"/>
    </location>
</feature>
<evidence type="ECO:0000256" key="1">
    <source>
        <dbReference type="ARBA" id="ARBA00005715"/>
    </source>
</evidence>
<dbReference type="InterPro" id="IPR031475">
    <property type="entry name" value="NBD_C"/>
</dbReference>
<reference evidence="15 16" key="1">
    <citation type="submission" date="2018-07" db="EMBL/GenBank/DDBJ databases">
        <title>Genomic Encyclopedia of Type Strains, Phase IV (KMG-IV): sequencing the most valuable type-strain genomes for metagenomic binning, comparative biology and taxonomic classification.</title>
        <authorList>
            <person name="Goeker M."/>
        </authorList>
    </citation>
    <scope>NUCLEOTIDE SEQUENCE [LARGE SCALE GENOMIC DNA]</scope>
    <source>
        <strain evidence="15 16">DSM 103736</strain>
    </source>
</reference>
<evidence type="ECO:0000313" key="16">
    <source>
        <dbReference type="Proteomes" id="UP000254848"/>
    </source>
</evidence>
<evidence type="ECO:0000256" key="5">
    <source>
        <dbReference type="ARBA" id="ARBA00022840"/>
    </source>
</evidence>
<sequence>MSVKIGVIADDFTGATDIAGFMSEQGWRVALLPGLPDADRPWTDDADAVVISLKSRSLPAQQATEQALACYRWLKRQTDARQIYVKYCSTFDSTPRGNIGPVCDALMTVSGAPFIAHCPALPQNGRTVVHGHLFVNGVLLNQSGMENHPLNPMQDARITALLAPQTARRIGGIDLATVQRGEEAVAQALRARGDAQHIIMDTLTPADLLIIAAALRDAPLLAGGSGLGGALAALTPSSCTARHAFAFPAQKRAVVLSGSCSSMTNRQVNAYKVHAPWQALTIARCVNDDEDYADTLAEWVMAQDAAGLAPLVYATLPPQELARIQQQYGEQAASEAVERMFARLAARLLARGVNTFIVAGGETSGTVVEALRVKRLIVGKPIVPGVPWVRETERDLALALKSGNFGDEDFFFRAQEYPL</sequence>
<dbReference type="EC" id="2.7.1.217" evidence="10"/>
<dbReference type="InterPro" id="IPR050007">
    <property type="entry name" value="OtnK"/>
</dbReference>
<evidence type="ECO:0000259" key="13">
    <source>
        <dbReference type="Pfam" id="PF07005"/>
    </source>
</evidence>
<evidence type="ECO:0000256" key="7">
    <source>
        <dbReference type="ARBA" id="ARBA00035898"/>
    </source>
</evidence>
<keyword evidence="6" id="KW-0119">Carbohydrate metabolism</keyword>
<comment type="catalytic activity">
    <reaction evidence="8">
        <text>3-dehydro-D-erythronate + ATP = 3-dehydro-4-O-phospho-D-erythronate + ADP + H(+)</text>
        <dbReference type="Rhea" id="RHEA:52556"/>
        <dbReference type="ChEBI" id="CHEBI:15378"/>
        <dbReference type="ChEBI" id="CHEBI:30616"/>
        <dbReference type="ChEBI" id="CHEBI:57958"/>
        <dbReference type="ChEBI" id="CHEBI:136593"/>
        <dbReference type="ChEBI" id="CHEBI:456216"/>
        <dbReference type="EC" id="2.7.1.217"/>
    </reaction>
</comment>
<dbReference type="SUPFAM" id="SSF142764">
    <property type="entry name" value="YgbK-like"/>
    <property type="match status" value="1"/>
</dbReference>
<dbReference type="InterPro" id="IPR037051">
    <property type="entry name" value="4-carb_acid_sugar_kinase_N_sf"/>
</dbReference>
<keyword evidence="4" id="KW-0418">Kinase</keyword>
<evidence type="ECO:0000256" key="10">
    <source>
        <dbReference type="ARBA" id="ARBA00039095"/>
    </source>
</evidence>
<comment type="function">
    <text evidence="9">Catalyzes the ATP-dependent phosphorylation of 3-oxo-tetronate to 3-oxo-tetronate 4-phosphate.</text>
</comment>
<keyword evidence="16" id="KW-1185">Reference proteome</keyword>
<dbReference type="InterPro" id="IPR010737">
    <property type="entry name" value="4-carb_acid_sugar_kinase_N"/>
</dbReference>
<evidence type="ECO:0000313" key="15">
    <source>
        <dbReference type="EMBL" id="RDK89976.1"/>
    </source>
</evidence>
<dbReference type="InterPro" id="IPR042213">
    <property type="entry name" value="NBD_C_sf"/>
</dbReference>
<feature type="domain" description="Four-carbon acid sugar kinase nucleotide binding" evidence="14">
    <location>
        <begin position="254"/>
        <end position="411"/>
    </location>
</feature>
<evidence type="ECO:0000256" key="4">
    <source>
        <dbReference type="ARBA" id="ARBA00022777"/>
    </source>
</evidence>
<protein>
    <recommendedName>
        <fullName evidence="11">3-oxo-tetronate kinase</fullName>
        <ecNumber evidence="10">2.7.1.217</ecNumber>
    </recommendedName>
    <alternativeName>
        <fullName evidence="12">3-dehydrotetronate 4-kinase</fullName>
    </alternativeName>
</protein>
<dbReference type="GO" id="GO:0016301">
    <property type="term" value="F:kinase activity"/>
    <property type="evidence" value="ECO:0007669"/>
    <property type="project" value="UniProtKB-KW"/>
</dbReference>
<comment type="catalytic activity">
    <reaction evidence="7">
        <text>3-dehydro-L-erythronate + ATP = 3-dehydro-4-O-phospho-L-erythronate + ADP + H(+)</text>
        <dbReference type="Rhea" id="RHEA:52552"/>
        <dbReference type="ChEBI" id="CHEBI:15378"/>
        <dbReference type="ChEBI" id="CHEBI:30616"/>
        <dbReference type="ChEBI" id="CHEBI:136592"/>
        <dbReference type="ChEBI" id="CHEBI:136670"/>
        <dbReference type="ChEBI" id="CHEBI:456216"/>
        <dbReference type="EC" id="2.7.1.217"/>
    </reaction>
</comment>
<evidence type="ECO:0000256" key="6">
    <source>
        <dbReference type="ARBA" id="ARBA00023277"/>
    </source>
</evidence>
<evidence type="ECO:0000256" key="11">
    <source>
        <dbReference type="ARBA" id="ARBA00039461"/>
    </source>
</evidence>
<dbReference type="EMBL" id="QRAP01000006">
    <property type="protein sequence ID" value="RDK89976.1"/>
    <property type="molecule type" value="Genomic_DNA"/>
</dbReference>
<evidence type="ECO:0000256" key="12">
    <source>
        <dbReference type="ARBA" id="ARBA00041377"/>
    </source>
</evidence>
<dbReference type="Proteomes" id="UP000254848">
    <property type="component" value="Unassembled WGS sequence"/>
</dbReference>
<dbReference type="RefSeq" id="WP_115459086.1">
    <property type="nucleotide sequence ID" value="NZ_QRAP01000006.1"/>
</dbReference>
<proteinExistence type="inferred from homology"/>